<organism evidence="1 2">
    <name type="scientific">Azohydromonas lata</name>
    <dbReference type="NCBI Taxonomy" id="45677"/>
    <lineage>
        <taxon>Bacteria</taxon>
        <taxon>Pseudomonadati</taxon>
        <taxon>Pseudomonadota</taxon>
        <taxon>Betaproteobacteria</taxon>
        <taxon>Burkholderiales</taxon>
        <taxon>Sphaerotilaceae</taxon>
        <taxon>Azohydromonas</taxon>
    </lineage>
</organism>
<dbReference type="EMBL" id="JAXOJX010000023">
    <property type="protein sequence ID" value="MDZ5457893.1"/>
    <property type="molecule type" value="Genomic_DNA"/>
</dbReference>
<reference evidence="1 2" key="1">
    <citation type="submission" date="2023-11" db="EMBL/GenBank/DDBJ databases">
        <title>Draft genome of Azohydromonas lata strain H1 (DSM1123), a polyhydroxyalkanoate producer.</title>
        <authorList>
            <person name="Traversa D."/>
            <person name="D'Addabbo P."/>
            <person name="Pazzani C."/>
            <person name="Manzari C."/>
            <person name="Chiara M."/>
            <person name="Scrascia M."/>
        </authorList>
    </citation>
    <scope>NUCLEOTIDE SEQUENCE [LARGE SCALE GENOMIC DNA]</scope>
    <source>
        <strain evidence="1 2">H1</strain>
    </source>
</reference>
<comment type="caution">
    <text evidence="1">The sequence shown here is derived from an EMBL/GenBank/DDBJ whole genome shotgun (WGS) entry which is preliminary data.</text>
</comment>
<dbReference type="SUPFAM" id="SSF51306">
    <property type="entry name" value="LexA/Signal peptidase"/>
    <property type="match status" value="1"/>
</dbReference>
<evidence type="ECO:0000313" key="2">
    <source>
        <dbReference type="Proteomes" id="UP001293718"/>
    </source>
</evidence>
<protein>
    <recommendedName>
        <fullName evidence="3">Peptidase S24/S26A/S26B/S26C domain-containing protein</fullName>
    </recommendedName>
</protein>
<dbReference type="RefSeq" id="WP_322466079.1">
    <property type="nucleotide sequence ID" value="NZ_JAXOJX010000023.1"/>
</dbReference>
<evidence type="ECO:0000313" key="1">
    <source>
        <dbReference type="EMBL" id="MDZ5457893.1"/>
    </source>
</evidence>
<keyword evidence="2" id="KW-1185">Reference proteome</keyword>
<dbReference type="Proteomes" id="UP001293718">
    <property type="component" value="Unassembled WGS sequence"/>
</dbReference>
<gene>
    <name evidence="1" type="ORF">SM757_15045</name>
</gene>
<sequence>MNAALNLTADGVHERFMLPVTSDAEVWPRYRVGEFVVIEPGTKALPGDDVVVTLHDGCRLLRELVTIDPAGIVLEDNAGTVTALASDSVLQVAPVVGRMSRAMALQHMCGAEVAGMDETRNCIQPSAAGAPGCPPATARQKNFSDARSGCLYESKELTR</sequence>
<name>A0ABU5IIP6_9BURK</name>
<proteinExistence type="predicted"/>
<evidence type="ECO:0008006" key="3">
    <source>
        <dbReference type="Google" id="ProtNLM"/>
    </source>
</evidence>
<dbReference type="InterPro" id="IPR036286">
    <property type="entry name" value="LexA/Signal_pep-like_sf"/>
</dbReference>
<accession>A0ABU5IIP6</accession>